<keyword evidence="1" id="KW-1133">Transmembrane helix</keyword>
<keyword evidence="1" id="KW-0812">Transmembrane</keyword>
<organism evidence="2 3">
    <name type="scientific">Durusdinium trenchii</name>
    <dbReference type="NCBI Taxonomy" id="1381693"/>
    <lineage>
        <taxon>Eukaryota</taxon>
        <taxon>Sar</taxon>
        <taxon>Alveolata</taxon>
        <taxon>Dinophyceae</taxon>
        <taxon>Suessiales</taxon>
        <taxon>Symbiodiniaceae</taxon>
        <taxon>Durusdinium</taxon>
    </lineage>
</organism>
<keyword evidence="3" id="KW-1185">Reference proteome</keyword>
<protein>
    <submittedName>
        <fullName evidence="2">Uncharacterized protein</fullName>
    </submittedName>
</protein>
<evidence type="ECO:0000256" key="1">
    <source>
        <dbReference type="SAM" id="Phobius"/>
    </source>
</evidence>
<dbReference type="EMBL" id="CAXAMM010039174">
    <property type="protein sequence ID" value="CAK9084465.1"/>
    <property type="molecule type" value="Genomic_DNA"/>
</dbReference>
<reference evidence="2 3" key="1">
    <citation type="submission" date="2024-02" db="EMBL/GenBank/DDBJ databases">
        <authorList>
            <person name="Chen Y."/>
            <person name="Shah S."/>
            <person name="Dougan E. K."/>
            <person name="Thang M."/>
            <person name="Chan C."/>
        </authorList>
    </citation>
    <scope>NUCLEOTIDE SEQUENCE [LARGE SCALE GENOMIC DNA]</scope>
</reference>
<name>A0ABP0Q891_9DINO</name>
<gene>
    <name evidence="2" type="ORF">SCF082_LOCUS40065</name>
</gene>
<evidence type="ECO:0000313" key="3">
    <source>
        <dbReference type="Proteomes" id="UP001642464"/>
    </source>
</evidence>
<keyword evidence="1" id="KW-0472">Membrane</keyword>
<dbReference type="Proteomes" id="UP001642464">
    <property type="component" value="Unassembled WGS sequence"/>
</dbReference>
<sequence length="418" mass="47295">MFGCWPSPQKLTLRPSIQLEDEHLHHLYMCLSICVVPFALLCALVNGSVTSAEATTTEVYQVSFPHDELFYESASNISNMTYCTKPEFYKCHWSGHPVEADGCNVQFKVRPHVPGVRWQTTNAPVCIFDADGEEALQKAWKNHTHSMKLGTMDCSATFAYGKNTAKMDSTQFTVSPYGDLLIQPAALLKLSESFDHHAIDAVTKTSRGKDQDNPYECAPRSRGGSYQFVVSTEQAFYGYHLLGMTLQLPRSFWCFFGYPFLEKFMMYDLWLSDERAASGYHWKCFELKIVIYYDPLFSYEESSIRQNDVTSSVIIDETKDIGFAFLFRSEMGMVPRFSVGVFLVALMTLGWLLSLPRLICGFYATHFGQLRLVYDAALIVAWAVRSMASAEALRKFSCGGKEVQIGKLLEELKGCLRI</sequence>
<comment type="caution">
    <text evidence="2">The sequence shown here is derived from an EMBL/GenBank/DDBJ whole genome shotgun (WGS) entry which is preliminary data.</text>
</comment>
<proteinExistence type="predicted"/>
<evidence type="ECO:0000313" key="2">
    <source>
        <dbReference type="EMBL" id="CAK9084465.1"/>
    </source>
</evidence>
<accession>A0ABP0Q891</accession>
<feature type="transmembrane region" description="Helical" evidence="1">
    <location>
        <begin position="337"/>
        <end position="355"/>
    </location>
</feature>